<keyword evidence="10" id="KW-0645">Protease</keyword>
<proteinExistence type="inferred from homology"/>
<evidence type="ECO:0000256" key="8">
    <source>
        <dbReference type="SAM" id="Phobius"/>
    </source>
</evidence>
<dbReference type="Gene3D" id="1.20.1540.10">
    <property type="entry name" value="Rhomboid-like"/>
    <property type="match status" value="1"/>
</dbReference>
<feature type="transmembrane region" description="Helical" evidence="8">
    <location>
        <begin position="191"/>
        <end position="209"/>
    </location>
</feature>
<keyword evidence="3 8" id="KW-0812">Transmembrane</keyword>
<comment type="similarity">
    <text evidence="2">Belongs to the peptidase S54 family.</text>
</comment>
<reference evidence="10 11" key="1">
    <citation type="submission" date="2018-04" db="EMBL/GenBank/DDBJ databases">
        <title>Bacteria isolated from cave deposits of Manipur.</title>
        <authorList>
            <person name="Sahoo D."/>
            <person name="Sarangthem I."/>
            <person name="Nandeibam J."/>
        </authorList>
    </citation>
    <scope>NUCLEOTIDE SEQUENCE [LARGE SCALE GENOMIC DNA]</scope>
    <source>
        <strain evidence="11">mrc11</strain>
    </source>
</reference>
<dbReference type="SUPFAM" id="SSF57845">
    <property type="entry name" value="B-box zinc-binding domain"/>
    <property type="match status" value="1"/>
</dbReference>
<dbReference type="SUPFAM" id="SSF144091">
    <property type="entry name" value="Rhomboid-like"/>
    <property type="match status" value="1"/>
</dbReference>
<protein>
    <submittedName>
        <fullName evidence="10">Rhomboid family intramembrane serine protease</fullName>
    </submittedName>
</protein>
<dbReference type="RefSeq" id="WP_111903169.1">
    <property type="nucleotide sequence ID" value="NZ_QLNP01000063.1"/>
</dbReference>
<dbReference type="Proteomes" id="UP000249166">
    <property type="component" value="Unassembled WGS sequence"/>
</dbReference>
<feature type="transmembrane region" description="Helical" evidence="8">
    <location>
        <begin position="221"/>
        <end position="238"/>
    </location>
</feature>
<evidence type="ECO:0000313" key="11">
    <source>
        <dbReference type="Proteomes" id="UP000249166"/>
    </source>
</evidence>
<evidence type="ECO:0000313" key="10">
    <source>
        <dbReference type="EMBL" id="RAM38199.1"/>
    </source>
</evidence>
<evidence type="ECO:0000256" key="6">
    <source>
        <dbReference type="ARBA" id="ARBA00023136"/>
    </source>
</evidence>
<dbReference type="AlphaFoldDB" id="A0A328HHS7"/>
<accession>A0A328HHS7</accession>
<dbReference type="EMBL" id="QLNP01000063">
    <property type="protein sequence ID" value="RAM38199.1"/>
    <property type="molecule type" value="Genomic_DNA"/>
</dbReference>
<comment type="caution">
    <text evidence="10">The sequence shown here is derived from an EMBL/GenBank/DDBJ whole genome shotgun (WGS) entry which is preliminary data.</text>
</comment>
<dbReference type="CDD" id="cd19756">
    <property type="entry name" value="Bbox2"/>
    <property type="match status" value="1"/>
</dbReference>
<keyword evidence="5 8" id="KW-1133">Transmembrane helix</keyword>
<evidence type="ECO:0000259" key="9">
    <source>
        <dbReference type="Pfam" id="PF01694"/>
    </source>
</evidence>
<keyword evidence="6 8" id="KW-0472">Membrane</keyword>
<feature type="transmembrane region" description="Helical" evidence="8">
    <location>
        <begin position="268"/>
        <end position="287"/>
    </location>
</feature>
<dbReference type="GO" id="GO:0006508">
    <property type="term" value="P:proteolysis"/>
    <property type="evidence" value="ECO:0007669"/>
    <property type="project" value="UniProtKB-KW"/>
</dbReference>
<evidence type="ECO:0000256" key="5">
    <source>
        <dbReference type="ARBA" id="ARBA00022989"/>
    </source>
</evidence>
<dbReference type="GO" id="GO:0004252">
    <property type="term" value="F:serine-type endopeptidase activity"/>
    <property type="evidence" value="ECO:0007669"/>
    <property type="project" value="InterPro"/>
</dbReference>
<dbReference type="Pfam" id="PF01694">
    <property type="entry name" value="Rhomboid"/>
    <property type="match status" value="1"/>
</dbReference>
<keyword evidence="4" id="KW-0378">Hydrolase</keyword>
<dbReference type="InterPro" id="IPR050925">
    <property type="entry name" value="Rhomboid_protease_S54"/>
</dbReference>
<feature type="region of interest" description="Disordered" evidence="7">
    <location>
        <begin position="1"/>
        <end position="22"/>
    </location>
</feature>
<feature type="transmembrane region" description="Helical" evidence="8">
    <location>
        <begin position="163"/>
        <end position="185"/>
    </location>
</feature>
<organism evidence="10 11">
    <name type="scientific">Arthrobacter globiformis</name>
    <dbReference type="NCBI Taxonomy" id="1665"/>
    <lineage>
        <taxon>Bacteria</taxon>
        <taxon>Bacillati</taxon>
        <taxon>Actinomycetota</taxon>
        <taxon>Actinomycetes</taxon>
        <taxon>Micrococcales</taxon>
        <taxon>Micrococcaceae</taxon>
        <taxon>Arthrobacter</taxon>
    </lineage>
</organism>
<evidence type="ECO:0000256" key="2">
    <source>
        <dbReference type="ARBA" id="ARBA00009045"/>
    </source>
</evidence>
<dbReference type="GO" id="GO:0016020">
    <property type="term" value="C:membrane"/>
    <property type="evidence" value="ECO:0007669"/>
    <property type="project" value="UniProtKB-SubCell"/>
</dbReference>
<evidence type="ECO:0000256" key="1">
    <source>
        <dbReference type="ARBA" id="ARBA00004141"/>
    </source>
</evidence>
<dbReference type="PANTHER" id="PTHR43731">
    <property type="entry name" value="RHOMBOID PROTEASE"/>
    <property type="match status" value="1"/>
</dbReference>
<comment type="subcellular location">
    <subcellularLocation>
        <location evidence="1">Membrane</location>
        <topology evidence="1">Multi-pass membrane protein</topology>
    </subcellularLocation>
</comment>
<dbReference type="InterPro" id="IPR035952">
    <property type="entry name" value="Rhomboid-like_sf"/>
</dbReference>
<evidence type="ECO:0000256" key="7">
    <source>
        <dbReference type="SAM" id="MobiDB-lite"/>
    </source>
</evidence>
<feature type="transmembrane region" description="Helical" evidence="8">
    <location>
        <begin position="78"/>
        <end position="97"/>
    </location>
</feature>
<feature type="transmembrane region" description="Helical" evidence="8">
    <location>
        <begin position="129"/>
        <end position="151"/>
    </location>
</feature>
<sequence>MSYGTPAAEPSAQAPVCPRHPDRPSYVSCQRCGRPACPECQRAAAVGFQCVDCVNEAKRTSPTARTVYGGAVASGKPVVTLAIIAACVLLFVLQWVLPGNAVFRTLAYASVYATPEYGVFQPWRMLTSAFLHSQGFLLHIVLNMYTLWIFGQALEPLLGRIRFLAVYLLSAIGGSVGYLLMTPILPEGGPVGLVGASGAIFGLFGAMLVVQRHRGGETRQLWVLIAINGVIGFMVPQIAWQAHLGGFITGALCAAVIAYAPRGPRRNMLQAGGLALVLALLAVASWYRVLVVS</sequence>
<dbReference type="OrthoDB" id="9807874at2"/>
<gene>
    <name evidence="10" type="ORF">DBZ45_06845</name>
</gene>
<evidence type="ECO:0000256" key="4">
    <source>
        <dbReference type="ARBA" id="ARBA00022801"/>
    </source>
</evidence>
<evidence type="ECO:0000256" key="3">
    <source>
        <dbReference type="ARBA" id="ARBA00022692"/>
    </source>
</evidence>
<feature type="transmembrane region" description="Helical" evidence="8">
    <location>
        <begin position="244"/>
        <end position="261"/>
    </location>
</feature>
<feature type="domain" description="Peptidase S54 rhomboid" evidence="9">
    <location>
        <begin position="121"/>
        <end position="258"/>
    </location>
</feature>
<name>A0A328HHS7_ARTGO</name>
<dbReference type="PANTHER" id="PTHR43731:SF14">
    <property type="entry name" value="PRESENILIN-ASSOCIATED RHOMBOID-LIKE PROTEIN, MITOCHONDRIAL"/>
    <property type="match status" value="1"/>
</dbReference>
<dbReference type="InterPro" id="IPR022764">
    <property type="entry name" value="Peptidase_S54_rhomboid_dom"/>
</dbReference>